<protein>
    <submittedName>
        <fullName evidence="1">ATP-dependent DNA ligase</fullName>
    </submittedName>
</protein>
<evidence type="ECO:0000313" key="1">
    <source>
        <dbReference type="EMBL" id="MBW5485619.1"/>
    </source>
</evidence>
<sequence length="55" mass="6295">MDVPAARRRLPLTPSFFDVRAADGEVLRDLPARERYAVLARLVPEAHRVRRLAVE</sequence>
<feature type="non-terminal residue" evidence="1">
    <location>
        <position position="55"/>
    </location>
</feature>
<keyword evidence="2" id="KW-1185">Reference proteome</keyword>
<evidence type="ECO:0000313" key="2">
    <source>
        <dbReference type="Proteomes" id="UP000812013"/>
    </source>
</evidence>
<dbReference type="EMBL" id="WTFF01000274">
    <property type="protein sequence ID" value="MBW5485619.1"/>
    <property type="molecule type" value="Genomic_DNA"/>
</dbReference>
<name>A0ABS6ZDY1_9ACTN</name>
<reference evidence="1 2" key="1">
    <citation type="submission" date="2019-12" db="EMBL/GenBank/DDBJ databases">
        <title>Genome sequence of Streptomyces bambusae.</title>
        <authorList>
            <person name="Bansal K."/>
            <person name="Choksket S."/>
            <person name="Korpole S."/>
            <person name="Patil P.B."/>
        </authorList>
    </citation>
    <scope>NUCLEOTIDE SEQUENCE [LARGE SCALE GENOMIC DNA]</scope>
    <source>
        <strain evidence="1 2">SK60</strain>
    </source>
</reference>
<keyword evidence="1" id="KW-0436">Ligase</keyword>
<gene>
    <name evidence="1" type="ORF">GPJ59_28045</name>
</gene>
<comment type="caution">
    <text evidence="1">The sequence shown here is derived from an EMBL/GenBank/DDBJ whole genome shotgun (WGS) entry which is preliminary data.</text>
</comment>
<accession>A0ABS6ZDY1</accession>
<dbReference type="GO" id="GO:0016874">
    <property type="term" value="F:ligase activity"/>
    <property type="evidence" value="ECO:0007669"/>
    <property type="project" value="UniProtKB-KW"/>
</dbReference>
<organism evidence="1 2">
    <name type="scientific">Streptomyces bambusae</name>
    <dbReference type="NCBI Taxonomy" id="1550616"/>
    <lineage>
        <taxon>Bacteria</taxon>
        <taxon>Bacillati</taxon>
        <taxon>Actinomycetota</taxon>
        <taxon>Actinomycetes</taxon>
        <taxon>Kitasatosporales</taxon>
        <taxon>Streptomycetaceae</taxon>
        <taxon>Streptomyces</taxon>
    </lineage>
</organism>
<proteinExistence type="predicted"/>
<dbReference type="SUPFAM" id="SSF56091">
    <property type="entry name" value="DNA ligase/mRNA capping enzyme, catalytic domain"/>
    <property type="match status" value="1"/>
</dbReference>
<dbReference type="Proteomes" id="UP000812013">
    <property type="component" value="Unassembled WGS sequence"/>
</dbReference>